<dbReference type="Gene3D" id="3.20.20.70">
    <property type="entry name" value="Aldolase class I"/>
    <property type="match status" value="1"/>
</dbReference>
<keyword evidence="4 6" id="KW-0408">Iron</keyword>
<keyword evidence="9" id="KW-1185">Reference proteome</keyword>
<dbReference type="InterPro" id="IPR006638">
    <property type="entry name" value="Elp3/MiaA/NifB-like_rSAM"/>
</dbReference>
<dbReference type="InterPro" id="IPR007197">
    <property type="entry name" value="rSAM"/>
</dbReference>
<dbReference type="GO" id="GO:0051539">
    <property type="term" value="F:4 iron, 4 sulfur cluster binding"/>
    <property type="evidence" value="ECO:0007669"/>
    <property type="project" value="UniProtKB-KW"/>
</dbReference>
<dbReference type="RefSeq" id="WP_015723895.1">
    <property type="nucleotide sequence ID" value="NC_014972.1"/>
</dbReference>
<feature type="domain" description="Radical SAM core" evidence="7">
    <location>
        <begin position="67"/>
        <end position="279"/>
    </location>
</feature>
<dbReference type="PANTHER" id="PTHR30352:SF5">
    <property type="entry name" value="PYRUVATE FORMATE-LYASE 1-ACTIVATING ENZYME"/>
    <property type="match status" value="1"/>
</dbReference>
<feature type="binding site" evidence="6">
    <location>
        <position position="86"/>
    </location>
    <ligand>
        <name>[4Fe-4S] cluster</name>
        <dbReference type="ChEBI" id="CHEBI:49883"/>
        <note>4Fe-4S-S-AdoMet</note>
    </ligand>
</feature>
<dbReference type="Pfam" id="PF04055">
    <property type="entry name" value="Radical_SAM"/>
    <property type="match status" value="1"/>
</dbReference>
<dbReference type="InterPro" id="IPR034457">
    <property type="entry name" value="Organic_radical-activating"/>
</dbReference>
<gene>
    <name evidence="8" type="ordered locus">Despr_1184</name>
</gene>
<feature type="binding site" evidence="6">
    <location>
        <position position="82"/>
    </location>
    <ligand>
        <name>[4Fe-4S] cluster</name>
        <dbReference type="ChEBI" id="CHEBI:49883"/>
        <note>4Fe-4S-S-AdoMet</note>
    </ligand>
</feature>
<dbReference type="PANTHER" id="PTHR30352">
    <property type="entry name" value="PYRUVATE FORMATE-LYASE-ACTIVATING ENZYME"/>
    <property type="match status" value="1"/>
</dbReference>
<dbReference type="InterPro" id="IPR013785">
    <property type="entry name" value="Aldolase_TIM"/>
</dbReference>
<dbReference type="Proteomes" id="UP000006365">
    <property type="component" value="Chromosome"/>
</dbReference>
<dbReference type="NCBIfam" id="TIGR04337">
    <property type="entry name" value="AmmeMemoSam_rS"/>
    <property type="match status" value="1"/>
</dbReference>
<dbReference type="CDD" id="cd01335">
    <property type="entry name" value="Radical_SAM"/>
    <property type="match status" value="1"/>
</dbReference>
<evidence type="ECO:0000259" key="7">
    <source>
        <dbReference type="PROSITE" id="PS51918"/>
    </source>
</evidence>
<keyword evidence="3 6" id="KW-0479">Metal-binding</keyword>
<dbReference type="InterPro" id="IPR016431">
    <property type="entry name" value="Pyrv-formate_lyase-activ_prd"/>
</dbReference>
<dbReference type="InterPro" id="IPR027596">
    <property type="entry name" value="AmmeMemoSam_rS"/>
</dbReference>
<evidence type="ECO:0000256" key="4">
    <source>
        <dbReference type="ARBA" id="ARBA00023004"/>
    </source>
</evidence>
<proteinExistence type="predicted"/>
<evidence type="ECO:0000256" key="3">
    <source>
        <dbReference type="ARBA" id="ARBA00022723"/>
    </source>
</evidence>
<keyword evidence="1" id="KW-0004">4Fe-4S</keyword>
<evidence type="ECO:0000256" key="1">
    <source>
        <dbReference type="ARBA" id="ARBA00022485"/>
    </source>
</evidence>
<name>A0A7U3YL23_DESPD</name>
<dbReference type="AlphaFoldDB" id="A0A7U3YL23"/>
<protein>
    <submittedName>
        <fullName evidence="8">Radical SAM domain protein</fullName>
    </submittedName>
</protein>
<evidence type="ECO:0000313" key="8">
    <source>
        <dbReference type="EMBL" id="ADW17353.1"/>
    </source>
</evidence>
<dbReference type="GO" id="GO:0046872">
    <property type="term" value="F:metal ion binding"/>
    <property type="evidence" value="ECO:0007669"/>
    <property type="project" value="UniProtKB-KW"/>
</dbReference>
<keyword evidence="2 6" id="KW-0949">S-adenosyl-L-methionine</keyword>
<evidence type="ECO:0000313" key="9">
    <source>
        <dbReference type="Proteomes" id="UP000006365"/>
    </source>
</evidence>
<reference evidence="8 9" key="1">
    <citation type="journal article" date="2011" name="Stand. Genomic Sci.">
        <title>Complete genome sequence of Desulfobulbus propionicus type strain (1pr3).</title>
        <authorList>
            <person name="Pagani I."/>
            <person name="Lapidus A."/>
            <person name="Nolan M."/>
            <person name="Lucas S."/>
            <person name="Hammon N."/>
            <person name="Deshpande S."/>
            <person name="Cheng J.F."/>
            <person name="Chertkov O."/>
            <person name="Davenport K."/>
            <person name="Tapia R."/>
            <person name="Han C."/>
            <person name="Goodwin L."/>
            <person name="Pitluck S."/>
            <person name="Liolios K."/>
            <person name="Mavromatis K."/>
            <person name="Ivanova N."/>
            <person name="Mikhailova N."/>
            <person name="Pati A."/>
            <person name="Chen A."/>
            <person name="Palaniappan K."/>
            <person name="Land M."/>
            <person name="Hauser L."/>
            <person name="Chang Y.J."/>
            <person name="Jeffries C.D."/>
            <person name="Detter J.C."/>
            <person name="Brambilla E."/>
            <person name="Kannan K.P."/>
            <person name="Djao O.D."/>
            <person name="Rohde M."/>
            <person name="Pukall R."/>
            <person name="Spring S."/>
            <person name="Goker M."/>
            <person name="Sikorski J."/>
            <person name="Woyke T."/>
            <person name="Bristow J."/>
            <person name="Eisen J.A."/>
            <person name="Markowitz V."/>
            <person name="Hugenholtz P."/>
            <person name="Kyrpides N.C."/>
            <person name="Klenk H.P."/>
        </authorList>
    </citation>
    <scope>NUCLEOTIDE SEQUENCE [LARGE SCALE GENOMIC DNA]</scope>
    <source>
        <strain evidence="9">ATCC 33891 / DSM 2032 / 1pr3</strain>
    </source>
</reference>
<keyword evidence="5 6" id="KW-0411">Iron-sulfur</keyword>
<dbReference type="SMART" id="SM00729">
    <property type="entry name" value="Elp3"/>
    <property type="match status" value="1"/>
</dbReference>
<dbReference type="SFLD" id="SFLDG01101">
    <property type="entry name" value="Uncharacterised_Radical_SAM_Su"/>
    <property type="match status" value="1"/>
</dbReference>
<sequence length="337" mass="37143">MHEALFYQRIEGNKVVCGLCHHRCRIAAGGRGRCGVRENQDGRLISLVYGRLVAENVDPVEKKPLFHFLPGSRSYSIATVGCNFQCLHCQNYEISQYPGRHGGQITGVGRSPAAVVERAEQTGCASISYTYVEPTIFYEFAHDCACLAKQRGIKNIFVSNGYMTAEVVRHLAPVLDGINIDLKAFSADFYQKVCKARLEPVLENIRLFHELGVLVEVTTLVIPGHNDSENELRAIARFLRGISVNIPWHVTGFYPTYKMLDRPATPTATLVMAREIGLNEGLRFVYTGNAAIAGGEDTRCPGCSALLIHRSGFSSQQLALQAGHCSTCQLPIAGVWR</sequence>
<feature type="binding site" evidence="6">
    <location>
        <position position="89"/>
    </location>
    <ligand>
        <name>[4Fe-4S] cluster</name>
        <dbReference type="ChEBI" id="CHEBI:49883"/>
        <note>4Fe-4S-S-AdoMet</note>
    </ligand>
</feature>
<dbReference type="InterPro" id="IPR058240">
    <property type="entry name" value="rSAM_sf"/>
</dbReference>
<evidence type="ECO:0000256" key="5">
    <source>
        <dbReference type="ARBA" id="ARBA00023014"/>
    </source>
</evidence>
<dbReference type="SFLD" id="SFLDS00029">
    <property type="entry name" value="Radical_SAM"/>
    <property type="match status" value="1"/>
</dbReference>
<dbReference type="SUPFAM" id="SSF102114">
    <property type="entry name" value="Radical SAM enzymes"/>
    <property type="match status" value="1"/>
</dbReference>
<accession>A0A7U3YL23</accession>
<organism evidence="8 9">
    <name type="scientific">Desulfobulbus propionicus (strain ATCC 33891 / DSM 2032 / VKM B-1956 / 1pr3)</name>
    <dbReference type="NCBI Taxonomy" id="577650"/>
    <lineage>
        <taxon>Bacteria</taxon>
        <taxon>Pseudomonadati</taxon>
        <taxon>Thermodesulfobacteriota</taxon>
        <taxon>Desulfobulbia</taxon>
        <taxon>Desulfobulbales</taxon>
        <taxon>Desulfobulbaceae</taxon>
        <taxon>Desulfobulbus</taxon>
    </lineage>
</organism>
<dbReference type="PIRSF" id="PIRSF004869">
    <property type="entry name" value="PflX_prd"/>
    <property type="match status" value="1"/>
</dbReference>
<dbReference type="GO" id="GO:0003824">
    <property type="term" value="F:catalytic activity"/>
    <property type="evidence" value="ECO:0007669"/>
    <property type="project" value="InterPro"/>
</dbReference>
<evidence type="ECO:0000256" key="2">
    <source>
        <dbReference type="ARBA" id="ARBA00022691"/>
    </source>
</evidence>
<dbReference type="KEGG" id="dpr:Despr_1184"/>
<evidence type="ECO:0000256" key="6">
    <source>
        <dbReference type="PIRSR" id="PIRSR004869-50"/>
    </source>
</evidence>
<dbReference type="EMBL" id="CP002364">
    <property type="protein sequence ID" value="ADW17353.1"/>
    <property type="molecule type" value="Genomic_DNA"/>
</dbReference>
<dbReference type="PROSITE" id="PS51918">
    <property type="entry name" value="RADICAL_SAM"/>
    <property type="match status" value="1"/>
</dbReference>
<comment type="cofactor">
    <cofactor evidence="6">
        <name>[4Fe-4S] cluster</name>
        <dbReference type="ChEBI" id="CHEBI:49883"/>
    </cofactor>
    <text evidence="6">Binds 1 [4Fe-4S] cluster. The cluster is coordinated with 3 cysteines and an exchangeable S-adenosyl-L-methionine.</text>
</comment>